<gene>
    <name evidence="2" type="ORF">NUTIK01_06520</name>
</gene>
<feature type="region of interest" description="Disordered" evidence="1">
    <location>
        <begin position="278"/>
        <end position="299"/>
    </location>
</feature>
<keyword evidence="3" id="KW-1185">Reference proteome</keyword>
<protein>
    <submittedName>
        <fullName evidence="2">GPO family capsid scaffolding protein</fullName>
    </submittedName>
</protein>
<dbReference type="Proteomes" id="UP001187221">
    <property type="component" value="Unassembled WGS sequence"/>
</dbReference>
<proteinExistence type="predicted"/>
<reference evidence="2 3" key="1">
    <citation type="submission" date="2023-06" db="EMBL/GenBank/DDBJ databases">
        <title>Draft genome sequence of Novosphingobium sp. strain IK01.</title>
        <authorList>
            <person name="Hatamoto M."/>
            <person name="Ikarashi T."/>
            <person name="Yamaguchi T."/>
        </authorList>
    </citation>
    <scope>NUCLEOTIDE SEQUENCE [LARGE SCALE GENOMIC DNA]</scope>
    <source>
        <strain evidence="2 3">IK01</strain>
    </source>
</reference>
<dbReference type="RefSeq" id="WP_317973708.1">
    <property type="nucleotide sequence ID" value="NZ_BTFW01000001.1"/>
</dbReference>
<name>A0ABQ6P3R8_9SPHN</name>
<dbReference type="EMBL" id="BTFW01000001">
    <property type="protein sequence ID" value="GMM59875.1"/>
    <property type="molecule type" value="Genomic_DNA"/>
</dbReference>
<comment type="caution">
    <text evidence="2">The sequence shown here is derived from an EMBL/GenBank/DDBJ whole genome shotgun (WGS) entry which is preliminary data.</text>
</comment>
<evidence type="ECO:0000256" key="1">
    <source>
        <dbReference type="SAM" id="MobiDB-lite"/>
    </source>
</evidence>
<organism evidence="2 3">
    <name type="scientific">Novosphingobium pituita</name>
    <dbReference type="NCBI Taxonomy" id="3056842"/>
    <lineage>
        <taxon>Bacteria</taxon>
        <taxon>Pseudomonadati</taxon>
        <taxon>Pseudomonadota</taxon>
        <taxon>Alphaproteobacteria</taxon>
        <taxon>Sphingomonadales</taxon>
        <taxon>Sphingomonadaceae</taxon>
        <taxon>Novosphingobium</taxon>
    </lineage>
</organism>
<sequence>MATSPKFFRVATEGATTDGRKIERADIDQMVATYDPATFAARVNVEHVRGIAPDGVFGSYGDILSLKAEDVQLNVGGQMQTRRALFAEIKPLPSLVSLTGAGQKLFTSIEINPNFAGTGKAYLAGIAVTDNPASLGTEMLAFCAGQGAASPLASRKHAEGNLFTAAEPVEMNFADASIPVQDSTGILGLLRAMFNFSVQGNTGPSPVAEQVPATQPPVGNGGATAAPAGGHDTAFASLGQAVITLAEQHRDQMEQLASRQQATDAAFAALQEKLANTTAHTFTQRPGATGADNVERADC</sequence>
<dbReference type="Pfam" id="PF05929">
    <property type="entry name" value="Phage_GPO"/>
    <property type="match status" value="1"/>
</dbReference>
<dbReference type="InterPro" id="IPR009228">
    <property type="entry name" value="Capsid_scaffold_GpO"/>
</dbReference>
<accession>A0ABQ6P3R8</accession>
<evidence type="ECO:0000313" key="2">
    <source>
        <dbReference type="EMBL" id="GMM59875.1"/>
    </source>
</evidence>
<evidence type="ECO:0000313" key="3">
    <source>
        <dbReference type="Proteomes" id="UP001187221"/>
    </source>
</evidence>